<evidence type="ECO:0000256" key="4">
    <source>
        <dbReference type="ARBA" id="ARBA00022801"/>
    </source>
</evidence>
<dbReference type="Proteomes" id="UP000515917">
    <property type="component" value="Chromosome"/>
</dbReference>
<keyword evidence="9" id="KW-1185">Reference proteome</keyword>
<keyword evidence="2 5" id="KW-0690">Ribosome biogenesis</keyword>
<dbReference type="GO" id="GO:0000967">
    <property type="term" value="P:rRNA 5'-end processing"/>
    <property type="evidence" value="ECO:0007669"/>
    <property type="project" value="UniProtKB-UniRule"/>
</dbReference>
<dbReference type="InterPro" id="IPR037027">
    <property type="entry name" value="YqgF/RNaseH-like_dom_sf"/>
</dbReference>
<keyword evidence="4 5" id="KW-0378">Hydrolase</keyword>
<dbReference type="AlphaFoldDB" id="A0A7G3G7M1"/>
<dbReference type="SMART" id="SM00732">
    <property type="entry name" value="YqgFc"/>
    <property type="match status" value="1"/>
</dbReference>
<dbReference type="EC" id="3.1.-.-" evidence="5"/>
<evidence type="ECO:0000256" key="1">
    <source>
        <dbReference type="ARBA" id="ARBA00022490"/>
    </source>
</evidence>
<evidence type="ECO:0000256" key="2">
    <source>
        <dbReference type="ARBA" id="ARBA00022517"/>
    </source>
</evidence>
<dbReference type="GO" id="GO:0016788">
    <property type="term" value="F:hydrolase activity, acting on ester bonds"/>
    <property type="evidence" value="ECO:0007669"/>
    <property type="project" value="UniProtKB-UniRule"/>
</dbReference>
<dbReference type="HAMAP" id="MF_00651">
    <property type="entry name" value="Nuclease_YqgF"/>
    <property type="match status" value="1"/>
</dbReference>
<dbReference type="RefSeq" id="WP_130105886.1">
    <property type="nucleotide sequence ID" value="NZ_CP025781.1"/>
</dbReference>
<evidence type="ECO:0000256" key="3">
    <source>
        <dbReference type="ARBA" id="ARBA00022722"/>
    </source>
</evidence>
<dbReference type="KEGG" id="ifl:C1H71_06975"/>
<dbReference type="PANTHER" id="PTHR33317:SF4">
    <property type="entry name" value="POLYNUCLEOTIDYL TRANSFERASE, RIBONUCLEASE H-LIKE SUPERFAMILY PROTEIN"/>
    <property type="match status" value="1"/>
</dbReference>
<dbReference type="NCBIfam" id="TIGR00250">
    <property type="entry name" value="RNAse_H_YqgF"/>
    <property type="match status" value="1"/>
</dbReference>
<evidence type="ECO:0000313" key="9">
    <source>
        <dbReference type="Proteomes" id="UP000515917"/>
    </source>
</evidence>
<dbReference type="InterPro" id="IPR006641">
    <property type="entry name" value="YqgF/RNaseH-like_dom"/>
</dbReference>
<feature type="region of interest" description="Disordered" evidence="6">
    <location>
        <begin position="138"/>
        <end position="164"/>
    </location>
</feature>
<evidence type="ECO:0000256" key="6">
    <source>
        <dbReference type="SAM" id="MobiDB-lite"/>
    </source>
</evidence>
<dbReference type="InterPro" id="IPR005227">
    <property type="entry name" value="YqgF"/>
</dbReference>
<gene>
    <name evidence="8" type="ORF">C1H71_06975</name>
</gene>
<keyword evidence="3 5" id="KW-0540">Nuclease</keyword>
<dbReference type="GO" id="GO:0004518">
    <property type="term" value="F:nuclease activity"/>
    <property type="evidence" value="ECO:0007669"/>
    <property type="project" value="UniProtKB-KW"/>
</dbReference>
<dbReference type="GO" id="GO:0005829">
    <property type="term" value="C:cytosol"/>
    <property type="evidence" value="ECO:0007669"/>
    <property type="project" value="TreeGrafter"/>
</dbReference>
<protein>
    <recommendedName>
        <fullName evidence="5">Putative pre-16S rRNA nuclease</fullName>
        <ecNumber evidence="5">3.1.-.-</ecNumber>
    </recommendedName>
</protein>
<reference evidence="8 9" key="1">
    <citation type="submission" date="2018-01" db="EMBL/GenBank/DDBJ databases">
        <title>Genome sequence of Iodobacter sp. strain PCH194 isolated from Indian Trans-Himalaya.</title>
        <authorList>
            <person name="Kumar V."/>
            <person name="Thakur V."/>
            <person name="Kumar S."/>
            <person name="Singh D."/>
        </authorList>
    </citation>
    <scope>NUCLEOTIDE SEQUENCE [LARGE SCALE GENOMIC DNA]</scope>
    <source>
        <strain evidence="8 9">PCH194</strain>
    </source>
</reference>
<evidence type="ECO:0000259" key="7">
    <source>
        <dbReference type="SMART" id="SM00732"/>
    </source>
</evidence>
<accession>A0A7G3G7M1</accession>
<dbReference type="Pfam" id="PF03652">
    <property type="entry name" value="RuvX"/>
    <property type="match status" value="1"/>
</dbReference>
<comment type="subcellular location">
    <subcellularLocation>
        <location evidence="5">Cytoplasm</location>
    </subcellularLocation>
</comment>
<dbReference type="Gene3D" id="3.30.420.140">
    <property type="entry name" value="YqgF/RNase H-like domain"/>
    <property type="match status" value="1"/>
</dbReference>
<keyword evidence="1 5" id="KW-0963">Cytoplasm</keyword>
<name>A0A7G3G7M1_9NEIS</name>
<dbReference type="PANTHER" id="PTHR33317">
    <property type="entry name" value="POLYNUCLEOTIDYL TRANSFERASE, RIBONUCLEASE H-LIKE SUPERFAMILY PROTEIN"/>
    <property type="match status" value="1"/>
</dbReference>
<evidence type="ECO:0000256" key="5">
    <source>
        <dbReference type="HAMAP-Rule" id="MF_00651"/>
    </source>
</evidence>
<organism evidence="8 9">
    <name type="scientific">Iodobacter fluviatilis</name>
    <dbReference type="NCBI Taxonomy" id="537"/>
    <lineage>
        <taxon>Bacteria</taxon>
        <taxon>Pseudomonadati</taxon>
        <taxon>Pseudomonadota</taxon>
        <taxon>Betaproteobacteria</taxon>
        <taxon>Neisseriales</taxon>
        <taxon>Chitinibacteraceae</taxon>
        <taxon>Iodobacter</taxon>
    </lineage>
</organism>
<dbReference type="SUPFAM" id="SSF53098">
    <property type="entry name" value="Ribonuclease H-like"/>
    <property type="match status" value="1"/>
</dbReference>
<comment type="similarity">
    <text evidence="5">Belongs to the YqgF HJR family.</text>
</comment>
<dbReference type="InterPro" id="IPR012337">
    <property type="entry name" value="RNaseH-like_sf"/>
</dbReference>
<proteinExistence type="inferred from homology"/>
<comment type="function">
    <text evidence="5">Could be a nuclease involved in processing of the 5'-end of pre-16S rRNA.</text>
</comment>
<evidence type="ECO:0000313" key="8">
    <source>
        <dbReference type="EMBL" id="QBC43307.1"/>
    </source>
</evidence>
<sequence>MSTLLAFDFGEVRIGVAVGSSELGIAHPVETITAEGNDRRFARVEQLIHEWQPACLIVGLPSHLDGTPHEMTRLSKKFANRLHGRFSLPVFLVDERLSSAAASSALNETGVRGRRQKPALDQVAAMQILQTYLDSPATGEALSHRSPEAPAIQSNKDAGEDGNV</sequence>
<dbReference type="EMBL" id="CP025781">
    <property type="protein sequence ID" value="QBC43307.1"/>
    <property type="molecule type" value="Genomic_DNA"/>
</dbReference>
<dbReference type="CDD" id="cd16964">
    <property type="entry name" value="YqgF"/>
    <property type="match status" value="1"/>
</dbReference>
<feature type="domain" description="YqgF/RNase H-like" evidence="7">
    <location>
        <begin position="2"/>
        <end position="102"/>
    </location>
</feature>